<feature type="region of interest" description="Disordered" evidence="1">
    <location>
        <begin position="35"/>
        <end position="62"/>
    </location>
</feature>
<evidence type="ECO:0000256" key="1">
    <source>
        <dbReference type="SAM" id="MobiDB-lite"/>
    </source>
</evidence>
<keyword evidence="3" id="KW-1185">Reference proteome</keyword>
<dbReference type="Proteomes" id="UP000005237">
    <property type="component" value="Unassembled WGS sequence"/>
</dbReference>
<organism evidence="2 3">
    <name type="scientific">Caenorhabditis japonica</name>
    <dbReference type="NCBI Taxonomy" id="281687"/>
    <lineage>
        <taxon>Eukaryota</taxon>
        <taxon>Metazoa</taxon>
        <taxon>Ecdysozoa</taxon>
        <taxon>Nematoda</taxon>
        <taxon>Chromadorea</taxon>
        <taxon>Rhabditida</taxon>
        <taxon>Rhabditina</taxon>
        <taxon>Rhabditomorpha</taxon>
        <taxon>Rhabditoidea</taxon>
        <taxon>Rhabditidae</taxon>
        <taxon>Peloderinae</taxon>
        <taxon>Caenorhabditis</taxon>
    </lineage>
</organism>
<reference evidence="2" key="2">
    <citation type="submission" date="2022-06" db="UniProtKB">
        <authorList>
            <consortium name="EnsemblMetazoa"/>
        </authorList>
    </citation>
    <scope>IDENTIFICATION</scope>
    <source>
        <strain evidence="2">DF5081</strain>
    </source>
</reference>
<protein>
    <submittedName>
        <fullName evidence="2">Uncharacterized protein</fullName>
    </submittedName>
</protein>
<dbReference type="EnsemblMetazoa" id="CJA05804a.1">
    <property type="protein sequence ID" value="CJA05804a.1"/>
    <property type="gene ID" value="WBGene00125008"/>
</dbReference>
<evidence type="ECO:0000313" key="3">
    <source>
        <dbReference type="Proteomes" id="UP000005237"/>
    </source>
</evidence>
<name>A0A8R1HME6_CAEJA</name>
<sequence>MYPLDFTSLLEAVEKRATEIEKKVGLLEQVLITRSQEDTRTGGSHSNSTSPRGGNSPKIVTETPQEIGVFIETTGRLRKIIRPTTQYSVDLLGYRTEKTTSKQLTVTSEECSQMKKHQRCNFGDLVAINGVWKTENPLIIDWPSAPVSIFKGTQTAETTNCFMVRTHVANRFGKDVPESPAGSMDGCRYMSFG</sequence>
<feature type="compositionally biased region" description="Polar residues" evidence="1">
    <location>
        <begin position="41"/>
        <end position="53"/>
    </location>
</feature>
<accession>A0A8R1HME6</accession>
<reference evidence="3" key="1">
    <citation type="submission" date="2010-08" db="EMBL/GenBank/DDBJ databases">
        <authorList>
            <consortium name="Caenorhabditis japonica Sequencing Consortium"/>
            <person name="Wilson R.K."/>
        </authorList>
    </citation>
    <scope>NUCLEOTIDE SEQUENCE [LARGE SCALE GENOMIC DNA]</scope>
    <source>
        <strain evidence="3">DF5081</strain>
    </source>
</reference>
<evidence type="ECO:0000313" key="2">
    <source>
        <dbReference type="EnsemblMetazoa" id="CJA05804a.1"/>
    </source>
</evidence>
<proteinExistence type="predicted"/>
<dbReference type="AlphaFoldDB" id="A0A8R1HME6"/>